<sequence length="201" mass="23013">MKLNQVADGQILHEPLPPDEPFLGGEATRLHGMSILNYWQWGVSGIVGNTERGNLAEFLVAHAIEATDRVRNTWDDYDLITKELIKVEVKSAAFIQSWKQPRLSSPRFSIAKTKGSWDFSDSLPETRYADVYVFCLLSHLHKETINPMDVSQWEFYLLKTTEIEQDLSNAKSISLKALRTRSRQYQYQELHSGIRTLINSG</sequence>
<organism evidence="1">
    <name type="scientific">marine metagenome</name>
    <dbReference type="NCBI Taxonomy" id="408172"/>
    <lineage>
        <taxon>unclassified sequences</taxon>
        <taxon>metagenomes</taxon>
        <taxon>ecological metagenomes</taxon>
    </lineage>
</organism>
<proteinExistence type="predicted"/>
<protein>
    <submittedName>
        <fullName evidence="1">Uncharacterized protein</fullName>
    </submittedName>
</protein>
<name>A0A383CGX6_9ZZZZ</name>
<reference evidence="1" key="1">
    <citation type="submission" date="2018-05" db="EMBL/GenBank/DDBJ databases">
        <authorList>
            <person name="Lanie J.A."/>
            <person name="Ng W.-L."/>
            <person name="Kazmierczak K.M."/>
            <person name="Andrzejewski T.M."/>
            <person name="Davidsen T.M."/>
            <person name="Wayne K.J."/>
            <person name="Tettelin H."/>
            <person name="Glass J.I."/>
            <person name="Rusch D."/>
            <person name="Podicherti R."/>
            <person name="Tsui H.-C.T."/>
            <person name="Winkler M.E."/>
        </authorList>
    </citation>
    <scope>NUCLEOTIDE SEQUENCE</scope>
</reference>
<dbReference type="EMBL" id="UINC01208712">
    <property type="protein sequence ID" value="SVE31391.1"/>
    <property type="molecule type" value="Genomic_DNA"/>
</dbReference>
<gene>
    <name evidence="1" type="ORF">METZ01_LOCUS484245</name>
</gene>
<evidence type="ECO:0000313" key="1">
    <source>
        <dbReference type="EMBL" id="SVE31391.1"/>
    </source>
</evidence>
<dbReference type="AlphaFoldDB" id="A0A383CGX6"/>
<accession>A0A383CGX6</accession>